<feature type="domain" description="SnoaL-like" evidence="1">
    <location>
        <begin position="19"/>
        <end position="125"/>
    </location>
</feature>
<dbReference type="Pfam" id="PF12680">
    <property type="entry name" value="SnoaL_2"/>
    <property type="match status" value="1"/>
</dbReference>
<organism evidence="2 3">
    <name type="scientific">Umezawaea tangerina</name>
    <dbReference type="NCBI Taxonomy" id="84725"/>
    <lineage>
        <taxon>Bacteria</taxon>
        <taxon>Bacillati</taxon>
        <taxon>Actinomycetota</taxon>
        <taxon>Actinomycetes</taxon>
        <taxon>Pseudonocardiales</taxon>
        <taxon>Pseudonocardiaceae</taxon>
        <taxon>Umezawaea</taxon>
    </lineage>
</organism>
<dbReference type="SUPFAM" id="SSF54427">
    <property type="entry name" value="NTF2-like"/>
    <property type="match status" value="1"/>
</dbReference>
<reference evidence="2 3" key="1">
    <citation type="submission" date="2018-03" db="EMBL/GenBank/DDBJ databases">
        <title>Genomic Encyclopedia of Archaeal and Bacterial Type Strains, Phase II (KMG-II): from individual species to whole genera.</title>
        <authorList>
            <person name="Goeker M."/>
        </authorList>
    </citation>
    <scope>NUCLEOTIDE SEQUENCE [LARGE SCALE GENOMIC DNA]</scope>
    <source>
        <strain evidence="2 3">DSM 44720</strain>
    </source>
</reference>
<dbReference type="EMBL" id="PVTF01000007">
    <property type="protein sequence ID" value="PRY39824.1"/>
    <property type="molecule type" value="Genomic_DNA"/>
</dbReference>
<dbReference type="RefSeq" id="WP_245886942.1">
    <property type="nucleotide sequence ID" value="NZ_PVTF01000007.1"/>
</dbReference>
<gene>
    <name evidence="2" type="ORF">CLV43_107411</name>
</gene>
<name>A0A2T0T2F6_9PSEU</name>
<dbReference type="AlphaFoldDB" id="A0A2T0T2F6"/>
<accession>A0A2T0T2F6</accession>
<keyword evidence="2" id="KW-0413">Isomerase</keyword>
<dbReference type="GO" id="GO:0016853">
    <property type="term" value="F:isomerase activity"/>
    <property type="evidence" value="ECO:0007669"/>
    <property type="project" value="UniProtKB-KW"/>
</dbReference>
<sequence length="146" mass="16161">MHALSDEARRERARERFDRALALLVDHDMEAFAHLWAPEGTMDFPFAVDGQPERLEGRQAVVDYLAHYTDMVDVRAVEVHAVHPMLDPDTIVVEFEASGVVVATGLDYAMPYIAVITVGDEGITSYRDYWTLARIASSLPAAAVSA</sequence>
<dbReference type="Proteomes" id="UP000239494">
    <property type="component" value="Unassembled WGS sequence"/>
</dbReference>
<dbReference type="Gene3D" id="3.10.450.50">
    <property type="match status" value="1"/>
</dbReference>
<evidence type="ECO:0000259" key="1">
    <source>
        <dbReference type="Pfam" id="PF12680"/>
    </source>
</evidence>
<proteinExistence type="predicted"/>
<evidence type="ECO:0000313" key="2">
    <source>
        <dbReference type="EMBL" id="PRY39824.1"/>
    </source>
</evidence>
<comment type="caution">
    <text evidence="2">The sequence shown here is derived from an EMBL/GenBank/DDBJ whole genome shotgun (WGS) entry which is preliminary data.</text>
</comment>
<dbReference type="InterPro" id="IPR037401">
    <property type="entry name" value="SnoaL-like"/>
</dbReference>
<evidence type="ECO:0000313" key="3">
    <source>
        <dbReference type="Proteomes" id="UP000239494"/>
    </source>
</evidence>
<keyword evidence="3" id="KW-1185">Reference proteome</keyword>
<protein>
    <submittedName>
        <fullName evidence="2">Ketosteroid isomerase-like protein</fullName>
    </submittedName>
</protein>
<dbReference type="InterPro" id="IPR032710">
    <property type="entry name" value="NTF2-like_dom_sf"/>
</dbReference>